<gene>
    <name evidence="4" type="ORF">P691DRAFT_800344</name>
</gene>
<dbReference type="GO" id="GO:0005737">
    <property type="term" value="C:cytoplasm"/>
    <property type="evidence" value="ECO:0007669"/>
    <property type="project" value="TreeGrafter"/>
</dbReference>
<feature type="compositionally biased region" description="Low complexity" evidence="2">
    <location>
        <begin position="35"/>
        <end position="45"/>
    </location>
</feature>
<dbReference type="SMART" id="SM01010">
    <property type="entry name" value="AMPKBI"/>
    <property type="match status" value="1"/>
</dbReference>
<feature type="compositionally biased region" description="Basic and acidic residues" evidence="2">
    <location>
        <begin position="383"/>
        <end position="431"/>
    </location>
</feature>
<comment type="caution">
    <text evidence="4">The sequence shown here is derived from an EMBL/GenBank/DDBJ whole genome shotgun (WGS) entry which is preliminary data.</text>
</comment>
<dbReference type="GO" id="GO:0007165">
    <property type="term" value="P:signal transduction"/>
    <property type="evidence" value="ECO:0007669"/>
    <property type="project" value="TreeGrafter"/>
</dbReference>
<dbReference type="CDD" id="cd02859">
    <property type="entry name" value="E_set_AMPKbeta_like_N"/>
    <property type="match status" value="1"/>
</dbReference>
<dbReference type="InterPro" id="IPR014756">
    <property type="entry name" value="Ig_E-set"/>
</dbReference>
<dbReference type="Gene3D" id="2.60.40.10">
    <property type="entry name" value="Immunoglobulins"/>
    <property type="match status" value="1"/>
</dbReference>
<dbReference type="InterPro" id="IPR006828">
    <property type="entry name" value="ASC_dom"/>
</dbReference>
<feature type="compositionally biased region" description="Polar residues" evidence="2">
    <location>
        <begin position="348"/>
        <end position="359"/>
    </location>
</feature>
<dbReference type="EMBL" id="MU151152">
    <property type="protein sequence ID" value="KAF9448712.1"/>
    <property type="molecule type" value="Genomic_DNA"/>
</dbReference>
<evidence type="ECO:0000313" key="4">
    <source>
        <dbReference type="EMBL" id="KAF9448712.1"/>
    </source>
</evidence>
<comment type="similarity">
    <text evidence="1">Belongs to the 5'-AMP-activated protein kinase beta subunit family.</text>
</comment>
<name>A0A9P5XC90_9AGAR</name>
<dbReference type="PANTHER" id="PTHR10343">
    <property type="entry name" value="5'-AMP-ACTIVATED PROTEIN KINASE , BETA SUBUNIT"/>
    <property type="match status" value="1"/>
</dbReference>
<dbReference type="OrthoDB" id="531008at2759"/>
<accession>A0A9P5XC90</accession>
<sequence>MDAPPTRRLQNNFSSSELIVPATHLPFPPTQRTHAQSGSSFAASGRRSRGGPQPMQTIYAEPAHQRREPSAHQQPPTPPSPTPSAKEVVNSSIPIGLLTEDDPKPGEEEEPVTQIAIDDSVLTEPIAVKITWRGGGKNVVLARAGDDDWAGRQSMERENPLSNTWTAIVDLLPGTHHIRFLVDDQWRVSDELPTAVDDQGSLANYVNVQPHTPPTQSSPLPPVTPQQPSQQQQYTQVTQTPQRTHHIPGQSFWSASSSVDDGTDDYRPSNQQNLHAQVTQASWTSTLPQELIEAAREEEAYLTASAGQYDATARSVHVSGFVPAPNIPPAPGMPRHLDKLILNTRVTAPSQHSSGNSATGSPSRGGNSGLPGGVGSGQGGSSGRERDRSKREGRERRRREDRESRREERERERREQREREREERERREREQQAQGATWRDSGYANFPPAPPPSEDGSGAGLDEKPEHSPVRGVVDEEHEISLQESSNTTALTTPEPTPLDKESPPAKQPPPATARPTPAADPTQTQLTPAVAMTTPTPVRPGPSPLTGESRAPVSGSRAITLDMESMPALTDDGSVLPVPSHVVLQHLCTSAIRNGVLAVATTTRYRKKYMTTIYYKPSAV</sequence>
<feature type="compositionally biased region" description="Polar residues" evidence="2">
    <location>
        <begin position="251"/>
        <end position="260"/>
    </location>
</feature>
<evidence type="ECO:0000256" key="2">
    <source>
        <dbReference type="SAM" id="MobiDB-lite"/>
    </source>
</evidence>
<protein>
    <submittedName>
        <fullName evidence="4">Carbohydrate-binding module family 48 protein</fullName>
    </submittedName>
</protein>
<dbReference type="InterPro" id="IPR013783">
    <property type="entry name" value="Ig-like_fold"/>
</dbReference>
<dbReference type="InterPro" id="IPR050827">
    <property type="entry name" value="CRP1_MDG1_kinase"/>
</dbReference>
<dbReference type="InterPro" id="IPR032640">
    <property type="entry name" value="AMPK1_CBM"/>
</dbReference>
<reference evidence="4" key="1">
    <citation type="submission" date="2020-11" db="EMBL/GenBank/DDBJ databases">
        <authorList>
            <consortium name="DOE Joint Genome Institute"/>
            <person name="Ahrendt S."/>
            <person name="Riley R."/>
            <person name="Andreopoulos W."/>
            <person name="Labutti K."/>
            <person name="Pangilinan J."/>
            <person name="Ruiz-Duenas F.J."/>
            <person name="Barrasa J.M."/>
            <person name="Sanchez-Garcia M."/>
            <person name="Camarero S."/>
            <person name="Miyauchi S."/>
            <person name="Serrano A."/>
            <person name="Linde D."/>
            <person name="Babiker R."/>
            <person name="Drula E."/>
            <person name="Ayuso-Fernandez I."/>
            <person name="Pacheco R."/>
            <person name="Padilla G."/>
            <person name="Ferreira P."/>
            <person name="Barriuso J."/>
            <person name="Kellner H."/>
            <person name="Castanera R."/>
            <person name="Alfaro M."/>
            <person name="Ramirez L."/>
            <person name="Pisabarro A.G."/>
            <person name="Kuo A."/>
            <person name="Tritt A."/>
            <person name="Lipzen A."/>
            <person name="He G."/>
            <person name="Yan M."/>
            <person name="Ng V."/>
            <person name="Cullen D."/>
            <person name="Martin F."/>
            <person name="Rosso M.-N."/>
            <person name="Henrissat B."/>
            <person name="Hibbett D."/>
            <person name="Martinez A.T."/>
            <person name="Grigoriev I.V."/>
        </authorList>
    </citation>
    <scope>NUCLEOTIDE SEQUENCE</scope>
    <source>
        <strain evidence="4">MF-IS2</strain>
    </source>
</reference>
<feature type="compositionally biased region" description="Low complexity" evidence="2">
    <location>
        <begin position="514"/>
        <end position="537"/>
    </location>
</feature>
<dbReference type="Pfam" id="PF16561">
    <property type="entry name" value="AMPK1_CBM"/>
    <property type="match status" value="1"/>
</dbReference>
<dbReference type="SUPFAM" id="SSF81296">
    <property type="entry name" value="E set domains"/>
    <property type="match status" value="1"/>
</dbReference>
<dbReference type="PANTHER" id="PTHR10343:SF84">
    <property type="entry name" value="5'-AMP-ACTIVATED PROTEIN KINASE SUBUNIT BETA-1"/>
    <property type="match status" value="1"/>
</dbReference>
<dbReference type="GO" id="GO:0031588">
    <property type="term" value="C:nucleotide-activated protein kinase complex"/>
    <property type="evidence" value="ECO:0007669"/>
    <property type="project" value="TreeGrafter"/>
</dbReference>
<keyword evidence="5" id="KW-1185">Reference proteome</keyword>
<dbReference type="Gene3D" id="6.20.250.60">
    <property type="match status" value="1"/>
</dbReference>
<proteinExistence type="inferred from homology"/>
<feature type="compositionally biased region" description="Polar residues" evidence="2">
    <location>
        <begin position="8"/>
        <end position="17"/>
    </location>
</feature>
<dbReference type="SUPFAM" id="SSF160219">
    <property type="entry name" value="AMPKBI-like"/>
    <property type="match status" value="1"/>
</dbReference>
<feature type="region of interest" description="Disordered" evidence="2">
    <location>
        <begin position="348"/>
        <end position="556"/>
    </location>
</feature>
<feature type="compositionally biased region" description="Gly residues" evidence="2">
    <location>
        <begin position="366"/>
        <end position="382"/>
    </location>
</feature>
<feature type="compositionally biased region" description="Basic and acidic residues" evidence="2">
    <location>
        <begin position="461"/>
        <end position="481"/>
    </location>
</feature>
<feature type="compositionally biased region" description="Low complexity" evidence="2">
    <location>
        <begin position="226"/>
        <end position="242"/>
    </location>
</feature>
<feature type="compositionally biased region" description="Low complexity" evidence="2">
    <location>
        <begin position="208"/>
        <end position="218"/>
    </location>
</feature>
<evidence type="ECO:0000313" key="5">
    <source>
        <dbReference type="Proteomes" id="UP000807342"/>
    </source>
</evidence>
<dbReference type="AlphaFoldDB" id="A0A9P5XC90"/>
<feature type="domain" description="Association with the SNF1 complex (ASC)" evidence="3">
    <location>
        <begin position="276"/>
        <end position="619"/>
    </location>
</feature>
<evidence type="ECO:0000256" key="1">
    <source>
        <dbReference type="ARBA" id="ARBA00010926"/>
    </source>
</evidence>
<evidence type="ECO:0000259" key="3">
    <source>
        <dbReference type="SMART" id="SM01010"/>
    </source>
</evidence>
<dbReference type="InterPro" id="IPR037256">
    <property type="entry name" value="ASC_dom_sf"/>
</dbReference>
<dbReference type="GO" id="GO:0005634">
    <property type="term" value="C:nucleus"/>
    <property type="evidence" value="ECO:0007669"/>
    <property type="project" value="TreeGrafter"/>
</dbReference>
<feature type="region of interest" description="Disordered" evidence="2">
    <location>
        <begin position="207"/>
        <end position="270"/>
    </location>
</feature>
<dbReference type="Pfam" id="PF04739">
    <property type="entry name" value="AMPKBI"/>
    <property type="match status" value="1"/>
</dbReference>
<dbReference type="Proteomes" id="UP000807342">
    <property type="component" value="Unassembled WGS sequence"/>
</dbReference>
<dbReference type="GO" id="GO:0019901">
    <property type="term" value="F:protein kinase binding"/>
    <property type="evidence" value="ECO:0007669"/>
    <property type="project" value="TreeGrafter"/>
</dbReference>
<organism evidence="4 5">
    <name type="scientific">Macrolepiota fuliginosa MF-IS2</name>
    <dbReference type="NCBI Taxonomy" id="1400762"/>
    <lineage>
        <taxon>Eukaryota</taxon>
        <taxon>Fungi</taxon>
        <taxon>Dikarya</taxon>
        <taxon>Basidiomycota</taxon>
        <taxon>Agaricomycotina</taxon>
        <taxon>Agaricomycetes</taxon>
        <taxon>Agaricomycetidae</taxon>
        <taxon>Agaricales</taxon>
        <taxon>Agaricineae</taxon>
        <taxon>Agaricaceae</taxon>
        <taxon>Macrolepiota</taxon>
    </lineage>
</organism>
<feature type="region of interest" description="Disordered" evidence="2">
    <location>
        <begin position="1"/>
        <end position="88"/>
    </location>
</feature>